<evidence type="ECO:0000313" key="2">
    <source>
        <dbReference type="EMBL" id="DAE25060.1"/>
    </source>
</evidence>
<evidence type="ECO:0000256" key="1">
    <source>
        <dbReference type="SAM" id="Coils"/>
    </source>
</evidence>
<feature type="coiled-coil region" evidence="1">
    <location>
        <begin position="492"/>
        <end position="519"/>
    </location>
</feature>
<protein>
    <submittedName>
        <fullName evidence="2">Tail protein</fullName>
    </submittedName>
</protein>
<sequence length="624" mass="66913">MSVRLPRLLDAQLREVCRLHPVTLSINERLVPPHDASMTLPPGEGAPFHAWVELYTIDGSAGFYRVSGASECYVITGDVDLEHSAAILGDAIIPGEGKYSGTCAEVLTAMLANQTTLINGQKPWVLGTCAKSASIEYAYDCNNILSAMTEVVGDEKDGYALEFDDTHGFPWRVNVVSVETTASCEGRLSRNLESVSVSISDDEFCTRIYCKSLPEPHYIDGPTVGVWGIITKTITVGEGVTAESLKSYIVRYLEDHKNPRNSIEINGVDLATATGENLDLFRIGRLFRLALPDYGVKMEERILVRSITDVYGDPRGVRLTLASNIRDTAEDLVRLDNTVTGGSSQNSTKKYIGGGKGTGLSKTSVLDMLKKTDSFTSATEAWVKEAGVKIEANHADLYATKKAITGNWAGDVETINALITASSDNGGLVSMIVGRHNKIEDVNAAISATAAGGGLINMKADAKTVTDMGERLSSAEITLNGADGQIGLVGRVETAEGDIKSAEVKIDGLNSEIELKADKIMLKGYVTADQLSAELADFKLTMNESVVTNFLGVNNKAVINSMTLNTKPISLESLDVATGRSTGTVVYVSQINLNSDGTVKSVKGDSKTFVTGLSYSTIQYLKWS</sequence>
<accession>A0A8S5R2A1</accession>
<dbReference type="EMBL" id="BK015792">
    <property type="protein sequence ID" value="DAE25060.1"/>
    <property type="molecule type" value="Genomic_DNA"/>
</dbReference>
<keyword evidence="1" id="KW-0175">Coiled coil</keyword>
<organism evidence="2">
    <name type="scientific">Siphoviridae sp. ct4Am4</name>
    <dbReference type="NCBI Taxonomy" id="2826287"/>
    <lineage>
        <taxon>Viruses</taxon>
        <taxon>Duplodnaviria</taxon>
        <taxon>Heunggongvirae</taxon>
        <taxon>Uroviricota</taxon>
        <taxon>Caudoviricetes</taxon>
    </lineage>
</organism>
<name>A0A8S5R2A1_9CAUD</name>
<reference evidence="2" key="1">
    <citation type="journal article" date="2021" name="Proc. Natl. Acad. Sci. U.S.A.">
        <title>A Catalog of Tens of Thousands of Viruses from Human Metagenomes Reveals Hidden Associations with Chronic Diseases.</title>
        <authorList>
            <person name="Tisza M.J."/>
            <person name="Buck C.B."/>
        </authorList>
    </citation>
    <scope>NUCLEOTIDE SEQUENCE</scope>
    <source>
        <strain evidence="2">Ct4Am4</strain>
    </source>
</reference>
<proteinExistence type="predicted"/>